<sequence length="603" mass="67784">MPKLPIAGDEERGVLTEPPLLPGLPEFAGKFIPTEQARELYQRVRSAPHGFRLEALLAEMKIRLEVPLADIDRIPIKGPLVAVANHPFGVLDGVALAVLLLRVRPDVKILTNALLEGIPELHEHCIFVDPFQTASSTNKNLRPLKQAMAWLRQGGALAVFPAGEVSQWNVRQAQVTDPAWNTVAARLVRKSGASALPVYFCGRNSVAFQVLGLINPRLRTLFLLQEFLQQREKDVQVRIGGAIPSELIANLDSDEEATEYLRLRTYLLSYRGKKHISLPTKMRSAFPRKAQEPIAAEVPARFVMDDIAALPAERLLVENAEFAVYAARASELPHALDELGRLREITFRAAGEGTGRRVDLDRFDAYYWHLLLWDKEKRELAGAYRAGNTDEIIRAHGVKGLYTNTCFRYDEQLFLKIGSALELGRSFVRSEYQRQYAPLLLLWKGIARFVAAHPQTPVLFGAVSISNEYCSLSREMIVHYFEQRGVEDEDGREFAHLIHARTPFRAPNLRRWDCGAICSALRDLDELAEPISDVEEDGKGLPILLKQYAKVGGRLVGFNLDRKFSDVVDGLVIVDLRQTEPSVLERYMGKEGFASFRHFHKLG</sequence>
<organism evidence="7 8">
    <name type="scientific">Candidatus Sulfotelmatobacter kueseliae</name>
    <dbReference type="NCBI Taxonomy" id="2042962"/>
    <lineage>
        <taxon>Bacteria</taxon>
        <taxon>Pseudomonadati</taxon>
        <taxon>Acidobacteriota</taxon>
        <taxon>Terriglobia</taxon>
        <taxon>Terriglobales</taxon>
        <taxon>Candidatus Korobacteraceae</taxon>
        <taxon>Candidatus Sulfotelmatobacter</taxon>
    </lineage>
</organism>
<dbReference type="GO" id="GO:0006629">
    <property type="term" value="P:lipid metabolic process"/>
    <property type="evidence" value="ECO:0007669"/>
    <property type="project" value="UniProtKB-KW"/>
</dbReference>
<dbReference type="AlphaFoldDB" id="A0A2U3K3W8"/>
<dbReference type="EMBL" id="OMOD01000026">
    <property type="protein sequence ID" value="SPF34277.1"/>
    <property type="molecule type" value="Genomic_DNA"/>
</dbReference>
<evidence type="ECO:0000256" key="1">
    <source>
        <dbReference type="ARBA" id="ARBA00005189"/>
    </source>
</evidence>
<dbReference type="OrthoDB" id="1113830at2"/>
<gene>
    <name evidence="7" type="ORF">SBA1_1210004</name>
</gene>
<evidence type="ECO:0000256" key="3">
    <source>
        <dbReference type="ARBA" id="ARBA00022679"/>
    </source>
</evidence>
<keyword evidence="4" id="KW-0443">Lipid metabolism</keyword>
<evidence type="ECO:0000313" key="7">
    <source>
        <dbReference type="EMBL" id="SPF34277.1"/>
    </source>
</evidence>
<evidence type="ECO:0000313" key="8">
    <source>
        <dbReference type="Proteomes" id="UP000238701"/>
    </source>
</evidence>
<keyword evidence="5" id="KW-0012">Acyltransferase</keyword>
<keyword evidence="2" id="KW-0444">Lipid biosynthesis</keyword>
<dbReference type="PANTHER" id="PTHR37323">
    <property type="entry name" value="GCN5-RELATED N-ACETYLTRANSFERASE"/>
    <property type="match status" value="1"/>
</dbReference>
<evidence type="ECO:0000256" key="5">
    <source>
        <dbReference type="ARBA" id="ARBA00023315"/>
    </source>
</evidence>
<dbReference type="Pfam" id="PF19576">
    <property type="entry name" value="Acyltransf_2"/>
    <property type="match status" value="1"/>
</dbReference>
<evidence type="ECO:0000256" key="4">
    <source>
        <dbReference type="ARBA" id="ARBA00023098"/>
    </source>
</evidence>
<dbReference type="InterPro" id="IPR052351">
    <property type="entry name" value="Ornithine_N-alpha-AT"/>
</dbReference>
<proteinExistence type="predicted"/>
<dbReference type="InterPro" id="IPR016181">
    <property type="entry name" value="Acyl_CoA_acyltransferase"/>
</dbReference>
<feature type="domain" description="Putative acyltransferase ACT14924-like acyltransferase" evidence="6">
    <location>
        <begin position="71"/>
        <end position="269"/>
    </location>
</feature>
<dbReference type="Pfam" id="PF13444">
    <property type="entry name" value="Acetyltransf_5"/>
    <property type="match status" value="1"/>
</dbReference>
<dbReference type="CDD" id="cd07986">
    <property type="entry name" value="LPLAT_ACT14924-like"/>
    <property type="match status" value="1"/>
</dbReference>
<dbReference type="SUPFAM" id="SSF55729">
    <property type="entry name" value="Acyl-CoA N-acyltransferases (Nat)"/>
    <property type="match status" value="1"/>
</dbReference>
<dbReference type="InterPro" id="IPR045746">
    <property type="entry name" value="ACT14924-like_Acyltransf_dom"/>
</dbReference>
<accession>A0A2U3K3W8</accession>
<keyword evidence="3" id="KW-0808">Transferase</keyword>
<dbReference type="PANTHER" id="PTHR37323:SF1">
    <property type="entry name" value="L-ORNITHINE N(ALPHA)-ACYLTRANSFERASE"/>
    <property type="match status" value="1"/>
</dbReference>
<evidence type="ECO:0000259" key="6">
    <source>
        <dbReference type="Pfam" id="PF19576"/>
    </source>
</evidence>
<dbReference type="GO" id="GO:0016746">
    <property type="term" value="F:acyltransferase activity"/>
    <property type="evidence" value="ECO:0007669"/>
    <property type="project" value="UniProtKB-KW"/>
</dbReference>
<reference evidence="8" key="1">
    <citation type="submission" date="2018-02" db="EMBL/GenBank/DDBJ databases">
        <authorList>
            <person name="Hausmann B."/>
        </authorList>
    </citation>
    <scope>NUCLEOTIDE SEQUENCE [LARGE SCALE GENOMIC DNA]</scope>
    <source>
        <strain evidence="8">Peat soil MAG SbA1</strain>
    </source>
</reference>
<evidence type="ECO:0000256" key="2">
    <source>
        <dbReference type="ARBA" id="ARBA00022516"/>
    </source>
</evidence>
<name>A0A2U3K3W8_9BACT</name>
<protein>
    <submittedName>
        <fullName evidence="7">Putative hemolysin</fullName>
    </submittedName>
</protein>
<comment type="pathway">
    <text evidence="1">Lipid metabolism.</text>
</comment>
<dbReference type="Proteomes" id="UP000238701">
    <property type="component" value="Unassembled WGS sequence"/>
</dbReference>